<keyword evidence="3" id="KW-0378">Hydrolase</keyword>
<accession>A0A5S6PZ70</accession>
<dbReference type="WBParaSite" id="TMUE_3000010852.1">
    <property type="protein sequence ID" value="TMUE_3000010852.1"/>
    <property type="gene ID" value="WBGene00287109"/>
</dbReference>
<comment type="similarity">
    <text evidence="1">Belongs to the peptidase C48 family.</text>
</comment>
<dbReference type="GO" id="GO:0005634">
    <property type="term" value="C:nucleus"/>
    <property type="evidence" value="ECO:0007669"/>
    <property type="project" value="TreeGrafter"/>
</dbReference>
<dbReference type="GO" id="GO:0006508">
    <property type="term" value="P:proteolysis"/>
    <property type="evidence" value="ECO:0007669"/>
    <property type="project" value="UniProtKB-KW"/>
</dbReference>
<evidence type="ECO:0000313" key="8">
    <source>
        <dbReference type="WBParaSite" id="TMUE_3000010852.1"/>
    </source>
</evidence>
<evidence type="ECO:0000256" key="2">
    <source>
        <dbReference type="ARBA" id="ARBA00022670"/>
    </source>
</evidence>
<dbReference type="Proteomes" id="UP000046395">
    <property type="component" value="Unassembled WGS sequence"/>
</dbReference>
<proteinExistence type="inferred from homology"/>
<dbReference type="STRING" id="70415.A0A5S6PZ70"/>
<dbReference type="GO" id="GO:0016929">
    <property type="term" value="F:deSUMOylase activity"/>
    <property type="evidence" value="ECO:0007669"/>
    <property type="project" value="TreeGrafter"/>
</dbReference>
<evidence type="ECO:0000313" key="6">
    <source>
        <dbReference type="Proteomes" id="UP000046395"/>
    </source>
</evidence>
<dbReference type="PROSITE" id="PS50600">
    <property type="entry name" value="ULP_PROTEASE"/>
    <property type="match status" value="1"/>
</dbReference>
<dbReference type="InterPro" id="IPR038765">
    <property type="entry name" value="Papain-like_cys_pep_sf"/>
</dbReference>
<reference evidence="6" key="1">
    <citation type="submission" date="2013-11" db="EMBL/GenBank/DDBJ databases">
        <authorList>
            <person name="Aslett M."/>
        </authorList>
    </citation>
    <scope>NUCLEOTIDE SEQUENCE [LARGE SCALE GENOMIC DNA]</scope>
    <source>
        <strain evidence="6">Edinburgh</strain>
    </source>
</reference>
<evidence type="ECO:0000313" key="7">
    <source>
        <dbReference type="WBParaSite" id="TMUE_0000000290.1"/>
    </source>
</evidence>
<protein>
    <submittedName>
        <fullName evidence="7 8">Ubiquitin-like protease family profile domain-containing protein</fullName>
    </submittedName>
</protein>
<evidence type="ECO:0000256" key="4">
    <source>
        <dbReference type="ARBA" id="ARBA00022807"/>
    </source>
</evidence>
<dbReference type="GO" id="GO:0080090">
    <property type="term" value="P:regulation of primary metabolic process"/>
    <property type="evidence" value="ECO:0007669"/>
    <property type="project" value="UniProtKB-ARBA"/>
</dbReference>
<dbReference type="GO" id="GO:0016926">
    <property type="term" value="P:protein desumoylation"/>
    <property type="evidence" value="ECO:0007669"/>
    <property type="project" value="TreeGrafter"/>
</dbReference>
<dbReference type="GO" id="GO:0060255">
    <property type="term" value="P:regulation of macromolecule metabolic process"/>
    <property type="evidence" value="ECO:0007669"/>
    <property type="project" value="UniProtKB-ARBA"/>
</dbReference>
<keyword evidence="4" id="KW-0788">Thiol protease</keyword>
<reference evidence="7 8" key="3">
    <citation type="submission" date="2019-12" db="UniProtKB">
        <authorList>
            <consortium name="WormBaseParasite"/>
        </authorList>
    </citation>
    <scope>IDENTIFICATION</scope>
</reference>
<keyword evidence="2" id="KW-0645">Protease</keyword>
<dbReference type="FunFam" id="3.40.395.10:FF:000001">
    <property type="entry name" value="Sentrin-specific protease 1"/>
    <property type="match status" value="1"/>
</dbReference>
<organism evidence="6 7">
    <name type="scientific">Trichuris muris</name>
    <name type="common">Mouse whipworm</name>
    <dbReference type="NCBI Taxonomy" id="70415"/>
    <lineage>
        <taxon>Eukaryota</taxon>
        <taxon>Metazoa</taxon>
        <taxon>Ecdysozoa</taxon>
        <taxon>Nematoda</taxon>
        <taxon>Enoplea</taxon>
        <taxon>Dorylaimia</taxon>
        <taxon>Trichinellida</taxon>
        <taxon>Trichuridae</taxon>
        <taxon>Trichuris</taxon>
    </lineage>
</organism>
<dbReference type="WBParaSite" id="TMUE_0000000290.1">
    <property type="protein sequence ID" value="TMUE_0000000290.1"/>
    <property type="gene ID" value="WBGene00296231"/>
</dbReference>
<dbReference type="Gene3D" id="3.40.395.10">
    <property type="entry name" value="Adenoviral Proteinase, Chain A"/>
    <property type="match status" value="1"/>
</dbReference>
<sequence>MKRSWLEHDDLVVGCIPCKRRRTGLHNLIIDRRRYARLKFDWGRLSVLLLKMFNSKTDPVKRKYCNNQSVSNGARSLSANANLWLEASQLVESSRSVLTPSQESPTVESLSGFRRESVLNLGSSEHVPADSLAKRFSSSENDLNTNCVRERLDRKNNTDENDMLDFESQHREDVGFTRQYVQEDKEIQPNMCTERASRAESLPADKSVKKQGDNSSTFTYVENDLTKRLGKLLLYFKESSELKGKSTGIFAECSIDLPDERTLFLRQLADNAFVELTEEQQADVLTVWMTSNNPHQGHNWLNDEIINFYMQLLVSRSNAQPFLPTVYAFNTFFFAKLQRTGHSGVCKWTKDVDIFSYDLLLVPIHLLNHWVLTVVDVRERSVKYYDSLGGSGRRCLQIIGDYLAAEMKDKKEIDMDLSMWTFQTADCPLQGNCSDCGLFVLKFAEFLCRDAPLTFNQKHMPSFRIRTAYEILHHIFRLNKPVYPSLKTPLMLEKKPAAKHPMFTCDSFGTNKPLLADTFRSSLLTDRTDMMRLLKRLMSDVATLFDPCRLRTWYRL</sequence>
<dbReference type="AlphaFoldDB" id="A0A5S6PZ70"/>
<dbReference type="SUPFAM" id="SSF54001">
    <property type="entry name" value="Cysteine proteinases"/>
    <property type="match status" value="1"/>
</dbReference>
<dbReference type="InterPro" id="IPR003653">
    <property type="entry name" value="Peptidase_C48_C"/>
</dbReference>
<evidence type="ECO:0000256" key="3">
    <source>
        <dbReference type="ARBA" id="ARBA00022801"/>
    </source>
</evidence>
<dbReference type="PANTHER" id="PTHR12606">
    <property type="entry name" value="SENTRIN/SUMO-SPECIFIC PROTEASE"/>
    <property type="match status" value="1"/>
</dbReference>
<dbReference type="Pfam" id="PF02902">
    <property type="entry name" value="Peptidase_C48"/>
    <property type="match status" value="1"/>
</dbReference>
<feature type="domain" description="Ubiquitin-like protease family profile" evidence="5">
    <location>
        <begin position="266"/>
        <end position="447"/>
    </location>
</feature>
<keyword evidence="6" id="KW-1185">Reference proteome</keyword>
<dbReference type="PANTHER" id="PTHR12606:SF141">
    <property type="entry name" value="GH15225P-RELATED"/>
    <property type="match status" value="1"/>
</dbReference>
<name>A0A5S6PZ70_TRIMR</name>
<reference evidence="6" key="2">
    <citation type="submission" date="2014-03" db="EMBL/GenBank/DDBJ databases">
        <title>The whipworm genome and dual-species transcriptomics of an intimate host-pathogen interaction.</title>
        <authorList>
            <person name="Foth B.J."/>
            <person name="Tsai I.J."/>
            <person name="Reid A.J."/>
            <person name="Bancroft A.J."/>
            <person name="Nichol S."/>
            <person name="Tracey A."/>
            <person name="Holroyd N."/>
            <person name="Cotton J.A."/>
            <person name="Stanley E.J."/>
            <person name="Zarowiecki M."/>
            <person name="Liu J.Z."/>
            <person name="Huckvale T."/>
            <person name="Cooper P.J."/>
            <person name="Grencis R.K."/>
            <person name="Berriman M."/>
        </authorList>
    </citation>
    <scope>NUCLEOTIDE SEQUENCE [LARGE SCALE GENOMIC DNA]</scope>
    <source>
        <strain evidence="6">Edinburgh</strain>
    </source>
</reference>
<evidence type="ECO:0000256" key="1">
    <source>
        <dbReference type="ARBA" id="ARBA00005234"/>
    </source>
</evidence>
<evidence type="ECO:0000259" key="5">
    <source>
        <dbReference type="PROSITE" id="PS50600"/>
    </source>
</evidence>